<dbReference type="PANTHER" id="PTHR33186:SF18">
    <property type="entry name" value="OS10G0136150 PROTEIN"/>
    <property type="match status" value="1"/>
</dbReference>
<dbReference type="AlphaFoldDB" id="A0AAV5DIQ0"/>
<organism evidence="2 3">
    <name type="scientific">Eleusine coracana subsp. coracana</name>
    <dbReference type="NCBI Taxonomy" id="191504"/>
    <lineage>
        <taxon>Eukaryota</taxon>
        <taxon>Viridiplantae</taxon>
        <taxon>Streptophyta</taxon>
        <taxon>Embryophyta</taxon>
        <taxon>Tracheophyta</taxon>
        <taxon>Spermatophyta</taxon>
        <taxon>Magnoliopsida</taxon>
        <taxon>Liliopsida</taxon>
        <taxon>Poales</taxon>
        <taxon>Poaceae</taxon>
        <taxon>PACMAD clade</taxon>
        <taxon>Chloridoideae</taxon>
        <taxon>Cynodonteae</taxon>
        <taxon>Eleusininae</taxon>
        <taxon>Eleusine</taxon>
    </lineage>
</organism>
<feature type="domain" description="F-box protein AT5G49610-like beta-propeller" evidence="1">
    <location>
        <begin position="43"/>
        <end position="131"/>
    </location>
</feature>
<evidence type="ECO:0000259" key="1">
    <source>
        <dbReference type="Pfam" id="PF23635"/>
    </source>
</evidence>
<protein>
    <recommendedName>
        <fullName evidence="1">F-box protein AT5G49610-like beta-propeller domain-containing protein</fullName>
    </recommendedName>
</protein>
<dbReference type="InterPro" id="IPR056594">
    <property type="entry name" value="AT5G49610-like_b-prop"/>
</dbReference>
<dbReference type="EMBL" id="BQKI01000017">
    <property type="protein sequence ID" value="GJN09820.1"/>
    <property type="molecule type" value="Genomic_DNA"/>
</dbReference>
<evidence type="ECO:0000313" key="2">
    <source>
        <dbReference type="EMBL" id="GJN09820.1"/>
    </source>
</evidence>
<evidence type="ECO:0000313" key="3">
    <source>
        <dbReference type="Proteomes" id="UP001054889"/>
    </source>
</evidence>
<reference evidence="2" key="1">
    <citation type="journal article" date="2018" name="DNA Res.">
        <title>Multiple hybrid de novo genome assembly of finger millet, an orphan allotetraploid crop.</title>
        <authorList>
            <person name="Hatakeyama M."/>
            <person name="Aluri S."/>
            <person name="Balachadran M.T."/>
            <person name="Sivarajan S.R."/>
            <person name="Patrignani A."/>
            <person name="Gruter S."/>
            <person name="Poveda L."/>
            <person name="Shimizu-Inatsugi R."/>
            <person name="Baeten J."/>
            <person name="Francoijs K.J."/>
            <person name="Nataraja K.N."/>
            <person name="Reddy Y.A.N."/>
            <person name="Phadnis S."/>
            <person name="Ravikumar R.L."/>
            <person name="Schlapbach R."/>
            <person name="Sreeman S.M."/>
            <person name="Shimizu K.K."/>
        </authorList>
    </citation>
    <scope>NUCLEOTIDE SEQUENCE</scope>
</reference>
<dbReference type="Pfam" id="PF23635">
    <property type="entry name" value="Beta-prop_AT5G49610-like"/>
    <property type="match status" value="1"/>
</dbReference>
<comment type="caution">
    <text evidence="2">The sequence shown here is derived from an EMBL/GenBank/DDBJ whole genome shotgun (WGS) entry which is preliminary data.</text>
</comment>
<dbReference type="Proteomes" id="UP001054889">
    <property type="component" value="Unassembled WGS sequence"/>
</dbReference>
<accession>A0AAV5DIQ0</accession>
<dbReference type="PANTHER" id="PTHR33186">
    <property type="entry name" value="OS10G0136150 PROTEIN-RELATED"/>
    <property type="match status" value="1"/>
</dbReference>
<keyword evidence="3" id="KW-1185">Reference proteome</keyword>
<reference evidence="2" key="2">
    <citation type="submission" date="2021-12" db="EMBL/GenBank/DDBJ databases">
        <title>Resequencing data analysis of finger millet.</title>
        <authorList>
            <person name="Hatakeyama M."/>
            <person name="Aluri S."/>
            <person name="Balachadran M.T."/>
            <person name="Sivarajan S.R."/>
            <person name="Poveda L."/>
            <person name="Shimizu-Inatsugi R."/>
            <person name="Schlapbach R."/>
            <person name="Sreeman S.M."/>
            <person name="Shimizu K.K."/>
        </authorList>
    </citation>
    <scope>NUCLEOTIDE SEQUENCE</scope>
</reference>
<gene>
    <name evidence="2" type="primary">ga27861</name>
    <name evidence="2" type="ORF">PR202_ga27861</name>
</gene>
<proteinExistence type="predicted"/>
<sequence length="144" mass="16446">MRSTGPGGCERGENLNTLQCFIFVDPPLWRHAFPDHSRLIVPADNGYFGLAILSERSIKFWERETQLSGAATWLLRRTVRLDRVLAGLELKEKTSPLRVVGFAEENNVIFLSADDCIFMIHVESMQFKKVKIAVSQYIHPYSSF</sequence>
<name>A0AAV5DIQ0_ELECO</name>